<dbReference type="Proteomes" id="UP000799755">
    <property type="component" value="Unassembled WGS sequence"/>
</dbReference>
<organism evidence="1 2">
    <name type="scientific">Lindgomyces ingoldianus</name>
    <dbReference type="NCBI Taxonomy" id="673940"/>
    <lineage>
        <taxon>Eukaryota</taxon>
        <taxon>Fungi</taxon>
        <taxon>Dikarya</taxon>
        <taxon>Ascomycota</taxon>
        <taxon>Pezizomycotina</taxon>
        <taxon>Dothideomycetes</taxon>
        <taxon>Pleosporomycetidae</taxon>
        <taxon>Pleosporales</taxon>
        <taxon>Lindgomycetaceae</taxon>
        <taxon>Lindgomyces</taxon>
    </lineage>
</organism>
<evidence type="ECO:0000313" key="1">
    <source>
        <dbReference type="EMBL" id="KAF2467403.1"/>
    </source>
</evidence>
<accession>A0ACB6QKE1</accession>
<reference evidence="1" key="1">
    <citation type="journal article" date="2020" name="Stud. Mycol.">
        <title>101 Dothideomycetes genomes: a test case for predicting lifestyles and emergence of pathogens.</title>
        <authorList>
            <person name="Haridas S."/>
            <person name="Albert R."/>
            <person name="Binder M."/>
            <person name="Bloem J."/>
            <person name="Labutti K."/>
            <person name="Salamov A."/>
            <person name="Andreopoulos B."/>
            <person name="Baker S."/>
            <person name="Barry K."/>
            <person name="Bills G."/>
            <person name="Bluhm B."/>
            <person name="Cannon C."/>
            <person name="Castanera R."/>
            <person name="Culley D."/>
            <person name="Daum C."/>
            <person name="Ezra D."/>
            <person name="Gonzalez J."/>
            <person name="Henrissat B."/>
            <person name="Kuo A."/>
            <person name="Liang C."/>
            <person name="Lipzen A."/>
            <person name="Lutzoni F."/>
            <person name="Magnuson J."/>
            <person name="Mondo S."/>
            <person name="Nolan M."/>
            <person name="Ohm R."/>
            <person name="Pangilinan J."/>
            <person name="Park H.-J."/>
            <person name="Ramirez L."/>
            <person name="Alfaro M."/>
            <person name="Sun H."/>
            <person name="Tritt A."/>
            <person name="Yoshinaga Y."/>
            <person name="Zwiers L.-H."/>
            <person name="Turgeon B."/>
            <person name="Goodwin S."/>
            <person name="Spatafora J."/>
            <person name="Crous P."/>
            <person name="Grigoriev I."/>
        </authorList>
    </citation>
    <scope>NUCLEOTIDE SEQUENCE</scope>
    <source>
        <strain evidence="1">ATCC 200398</strain>
    </source>
</reference>
<protein>
    <submittedName>
        <fullName evidence="1">Uncharacterized protein</fullName>
    </submittedName>
</protein>
<sequence>MSERRVQYQYTPFYNKAARYPELPVVRRFGAQVTKVLYDDIEDLLQKEKDVGDALARVRTPNTGVTFLDCPRSVVKRENPEVYDGEWQEFEKCLRDYGRDLLQAHELFNLPNQDPYFTKHFAEYRELFENDVFGPTGEKASVYKDHSPPDDICALKAVPKEDYVTTLVKDNIDWIERNILSHLRRPWTFQKHKQQHRETFVHLSTVKSIMDWSTCVFSPILFTATIFTLIWIKPLNSRVLIIFIFGEIFALVMKLRGVSRGEIFAATAGYFAVASMFVSTTSSSSVNQ</sequence>
<keyword evidence="2" id="KW-1185">Reference proteome</keyword>
<gene>
    <name evidence="1" type="ORF">BDR25DRAFT_344815</name>
</gene>
<evidence type="ECO:0000313" key="2">
    <source>
        <dbReference type="Proteomes" id="UP000799755"/>
    </source>
</evidence>
<proteinExistence type="predicted"/>
<comment type="caution">
    <text evidence="1">The sequence shown here is derived from an EMBL/GenBank/DDBJ whole genome shotgun (WGS) entry which is preliminary data.</text>
</comment>
<dbReference type="EMBL" id="MU003520">
    <property type="protein sequence ID" value="KAF2467403.1"/>
    <property type="molecule type" value="Genomic_DNA"/>
</dbReference>
<name>A0ACB6QKE1_9PLEO</name>